<feature type="repeat" description="WD" evidence="13">
    <location>
        <begin position="304"/>
        <end position="345"/>
    </location>
</feature>
<dbReference type="Pfam" id="PF00400">
    <property type="entry name" value="WD40"/>
    <property type="match status" value="5"/>
</dbReference>
<evidence type="ECO:0000256" key="7">
    <source>
        <dbReference type="ARBA" id="ARBA00023187"/>
    </source>
</evidence>
<dbReference type="SUPFAM" id="SSF50978">
    <property type="entry name" value="WD40 repeat-like"/>
    <property type="match status" value="1"/>
</dbReference>
<comment type="subunit">
    <text evidence="12">Component of the spliceosome B complex. Interacts with IK.</text>
</comment>
<evidence type="ECO:0000256" key="9">
    <source>
        <dbReference type="ARBA" id="ARBA00025801"/>
    </source>
</evidence>
<evidence type="ECO:0000256" key="2">
    <source>
        <dbReference type="ARBA" id="ARBA00004496"/>
    </source>
</evidence>
<dbReference type="PANTHER" id="PTHR22848">
    <property type="entry name" value="WD40 REPEAT PROTEIN"/>
    <property type="match status" value="1"/>
</dbReference>
<evidence type="ECO:0000256" key="3">
    <source>
        <dbReference type="ARBA" id="ARBA00022490"/>
    </source>
</evidence>
<dbReference type="InterPro" id="IPR015943">
    <property type="entry name" value="WD40/YVTN_repeat-like_dom_sf"/>
</dbReference>
<feature type="repeat" description="WD" evidence="13">
    <location>
        <begin position="346"/>
        <end position="387"/>
    </location>
</feature>
<keyword evidence="4 13" id="KW-0853">WD repeat</keyword>
<gene>
    <name evidence="15" type="ORF">DGYR_LOCUS3251</name>
</gene>
<dbReference type="OrthoDB" id="538223at2759"/>
<dbReference type="Pfam" id="PF17814">
    <property type="entry name" value="LisH_TPL"/>
    <property type="match status" value="1"/>
</dbReference>
<keyword evidence="7" id="KW-0508">mRNA splicing</keyword>
<evidence type="ECO:0000256" key="10">
    <source>
        <dbReference type="ARBA" id="ARBA00026184"/>
    </source>
</evidence>
<evidence type="ECO:0000256" key="5">
    <source>
        <dbReference type="ARBA" id="ARBA00022664"/>
    </source>
</evidence>
<comment type="subcellular location">
    <subcellularLocation>
        <location evidence="2">Cytoplasm</location>
    </subcellularLocation>
    <subcellularLocation>
        <location evidence="1">Nucleus speckle</location>
    </subcellularLocation>
</comment>
<dbReference type="PROSITE" id="PS50082">
    <property type="entry name" value="WD_REPEATS_2"/>
    <property type="match status" value="5"/>
</dbReference>
<dbReference type="PRINTS" id="PR00320">
    <property type="entry name" value="GPROTEINBRPT"/>
</dbReference>
<dbReference type="Proteomes" id="UP000549394">
    <property type="component" value="Unassembled WGS sequence"/>
</dbReference>
<reference evidence="15 16" key="1">
    <citation type="submission" date="2020-08" db="EMBL/GenBank/DDBJ databases">
        <authorList>
            <person name="Hejnol A."/>
        </authorList>
    </citation>
    <scope>NUCLEOTIDE SEQUENCE [LARGE SCALE GENOMIC DNA]</scope>
</reference>
<evidence type="ECO:0000259" key="14">
    <source>
        <dbReference type="PROSITE" id="PS50897"/>
    </source>
</evidence>
<comment type="similarity">
    <text evidence="9">Belongs to the WD repeat SMU1 family.</text>
</comment>
<proteinExistence type="inferred from homology"/>
<dbReference type="Gene3D" id="2.130.10.10">
    <property type="entry name" value="YVTN repeat-like/Quinoprotein amine dehydrogenase"/>
    <property type="match status" value="2"/>
</dbReference>
<dbReference type="GO" id="GO:0005737">
    <property type="term" value="C:cytoplasm"/>
    <property type="evidence" value="ECO:0007669"/>
    <property type="project" value="UniProtKB-SubCell"/>
</dbReference>
<dbReference type="PROSITE" id="PS00678">
    <property type="entry name" value="WD_REPEATS_1"/>
    <property type="match status" value="1"/>
</dbReference>
<dbReference type="InterPro" id="IPR045184">
    <property type="entry name" value="SMU1"/>
</dbReference>
<sequence length="515" mass="58356">MAALEIESADVIRLIQQYLKENNLLRTLHTLQEETNISLNTVDSVENFVAEINNGHWDTVLQAIQSLKLPDQKLIDLYEQIVLELIELRELAAARSVLRQTDPMIMLKSKHPERYVHLENMLQRNYFDPKEAYTEGQSKDKRRGAIAQSLSGEVHVVPSSRLLALLAQALKWQQHQGLLPPGTTIDVFRGKASVKQQEDERYPTQFAKQIKFGQKSHVECAKFSPDGQYLVTGSIDGFIEVWNFTTGKIRKDLKYQAQDNYMMMEEAVLCMCFSRDSEMLTTGSQDGKIKVWKIQTGQCLRRFEKAHAKGVTCVQMSKDNSHILSSSFDHTIRIHGLKSGKTLKEFRGHTSFVNWATYTADGHYVISASSDGSVKVWSVKTADCQNTFKSVGGIDSGTDLTVHSVHLIARNQDHFVVCNRSNTVVVMNMRGQIVRSFNNGKREGGDFVCCTTSPRGEWIYCVGEDNVLYCFCMSTGKLERTLEVHDKDVIGLCHHPHNNLIATYSDDGMLKMWKH</sequence>
<dbReference type="GO" id="GO:0016607">
    <property type="term" value="C:nuclear speck"/>
    <property type="evidence" value="ECO:0007669"/>
    <property type="project" value="UniProtKB-SubCell"/>
</dbReference>
<keyword evidence="5" id="KW-0507">mRNA processing</keyword>
<keyword evidence="8" id="KW-0539">Nucleus</keyword>
<dbReference type="FunFam" id="2.130.10.10:FF:000289">
    <property type="entry name" value="WD40 repeat-containing protein SMU1"/>
    <property type="match status" value="1"/>
</dbReference>
<evidence type="ECO:0000256" key="4">
    <source>
        <dbReference type="ARBA" id="ARBA00022574"/>
    </source>
</evidence>
<dbReference type="PROSITE" id="PS50896">
    <property type="entry name" value="LISH"/>
    <property type="match status" value="1"/>
</dbReference>
<dbReference type="AlphaFoldDB" id="A0A7I8VE17"/>
<evidence type="ECO:0000256" key="11">
    <source>
        <dbReference type="ARBA" id="ARBA00031988"/>
    </source>
</evidence>
<dbReference type="PROSITE" id="PS50294">
    <property type="entry name" value="WD_REPEATS_REGION"/>
    <property type="match status" value="4"/>
</dbReference>
<dbReference type="SMART" id="SM00320">
    <property type="entry name" value="WD40"/>
    <property type="match status" value="7"/>
</dbReference>
<dbReference type="CDD" id="cd00200">
    <property type="entry name" value="WD40"/>
    <property type="match status" value="1"/>
</dbReference>
<dbReference type="InterPro" id="IPR036322">
    <property type="entry name" value="WD40_repeat_dom_sf"/>
</dbReference>
<feature type="repeat" description="WD" evidence="13">
    <location>
        <begin position="261"/>
        <end position="302"/>
    </location>
</feature>
<organism evidence="15 16">
    <name type="scientific">Dimorphilus gyrociliatus</name>
    <dbReference type="NCBI Taxonomy" id="2664684"/>
    <lineage>
        <taxon>Eukaryota</taxon>
        <taxon>Metazoa</taxon>
        <taxon>Spiralia</taxon>
        <taxon>Lophotrochozoa</taxon>
        <taxon>Annelida</taxon>
        <taxon>Polychaeta</taxon>
        <taxon>Polychaeta incertae sedis</taxon>
        <taxon>Dinophilidae</taxon>
        <taxon>Dimorphilus</taxon>
    </lineage>
</organism>
<name>A0A7I8VE17_9ANNE</name>
<dbReference type="InterPro" id="IPR006594">
    <property type="entry name" value="LisH"/>
</dbReference>
<accession>A0A7I8VE17</accession>
<protein>
    <recommendedName>
        <fullName evidence="10">WD40 repeat-containing protein SMU1</fullName>
    </recommendedName>
    <alternativeName>
        <fullName evidence="11">Smu-1 suppressor of mec-8 and unc-52 protein homolog</fullName>
    </alternativeName>
</protein>
<keyword evidence="6" id="KW-0677">Repeat</keyword>
<evidence type="ECO:0000256" key="12">
    <source>
        <dbReference type="ARBA" id="ARBA00046364"/>
    </source>
</evidence>
<dbReference type="EMBL" id="CAJFCJ010000005">
    <property type="protein sequence ID" value="CAD5114405.1"/>
    <property type="molecule type" value="Genomic_DNA"/>
</dbReference>
<evidence type="ECO:0000313" key="16">
    <source>
        <dbReference type="Proteomes" id="UP000549394"/>
    </source>
</evidence>
<keyword evidence="3" id="KW-0963">Cytoplasm</keyword>
<dbReference type="SMART" id="SM00667">
    <property type="entry name" value="LisH"/>
    <property type="match status" value="1"/>
</dbReference>
<evidence type="ECO:0000256" key="13">
    <source>
        <dbReference type="PROSITE-ProRule" id="PRU00221"/>
    </source>
</evidence>
<evidence type="ECO:0000313" key="15">
    <source>
        <dbReference type="EMBL" id="CAD5114405.1"/>
    </source>
</evidence>
<dbReference type="InterPro" id="IPR006595">
    <property type="entry name" value="CTLH_C"/>
</dbReference>
<evidence type="ECO:0000256" key="1">
    <source>
        <dbReference type="ARBA" id="ARBA00004324"/>
    </source>
</evidence>
<dbReference type="SMART" id="SM00668">
    <property type="entry name" value="CTLH"/>
    <property type="match status" value="1"/>
</dbReference>
<dbReference type="InterPro" id="IPR020472">
    <property type="entry name" value="WD40_PAC1"/>
</dbReference>
<dbReference type="InterPro" id="IPR054532">
    <property type="entry name" value="TPL_SMU1_LisH-like"/>
</dbReference>
<dbReference type="InterPro" id="IPR001680">
    <property type="entry name" value="WD40_rpt"/>
</dbReference>
<feature type="repeat" description="WD" evidence="13">
    <location>
        <begin position="211"/>
        <end position="252"/>
    </location>
</feature>
<evidence type="ECO:0000256" key="6">
    <source>
        <dbReference type="ARBA" id="ARBA00022737"/>
    </source>
</evidence>
<keyword evidence="16" id="KW-1185">Reference proteome</keyword>
<dbReference type="PROSITE" id="PS50897">
    <property type="entry name" value="CTLH"/>
    <property type="match status" value="1"/>
</dbReference>
<dbReference type="InterPro" id="IPR019775">
    <property type="entry name" value="WD40_repeat_CS"/>
</dbReference>
<dbReference type="GO" id="GO:0000398">
    <property type="term" value="P:mRNA splicing, via spliceosome"/>
    <property type="evidence" value="ECO:0007669"/>
    <property type="project" value="InterPro"/>
</dbReference>
<comment type="caution">
    <text evidence="15">The sequence shown here is derived from an EMBL/GenBank/DDBJ whole genome shotgun (WGS) entry which is preliminary data.</text>
</comment>
<feature type="repeat" description="WD" evidence="13">
    <location>
        <begin position="482"/>
        <end position="515"/>
    </location>
</feature>
<feature type="domain" description="CTLH" evidence="14">
    <location>
        <begin position="41"/>
        <end position="93"/>
    </location>
</feature>
<evidence type="ECO:0000256" key="8">
    <source>
        <dbReference type="ARBA" id="ARBA00023242"/>
    </source>
</evidence>
<dbReference type="FunFam" id="2.130.10.10:FF:000082">
    <property type="entry name" value="WD40 repeat-containing protein SMU1"/>
    <property type="match status" value="1"/>
</dbReference>